<comment type="cofactor">
    <cofactor evidence="2">
        <name>Ca(2+)</name>
        <dbReference type="ChEBI" id="CHEBI:29108"/>
    </cofactor>
</comment>
<dbReference type="SMART" id="SM00642">
    <property type="entry name" value="Aamy"/>
    <property type="match status" value="1"/>
</dbReference>
<keyword evidence="7 14" id="KW-0378">Hydrolase</keyword>
<proteinExistence type="inferred from homology"/>
<name>A0A3B5MWD7_9TELE</name>
<evidence type="ECO:0000256" key="13">
    <source>
        <dbReference type="RuleBase" id="RU003615"/>
    </source>
</evidence>
<evidence type="ECO:0000256" key="3">
    <source>
        <dbReference type="ARBA" id="ARBA00001923"/>
    </source>
</evidence>
<keyword evidence="15" id="KW-0732">Signal</keyword>
<evidence type="ECO:0000256" key="4">
    <source>
        <dbReference type="ARBA" id="ARBA00008061"/>
    </source>
</evidence>
<feature type="chain" id="PRO_5017451347" description="Alpha-amylase" evidence="15">
    <location>
        <begin position="16"/>
        <end position="522"/>
    </location>
</feature>
<evidence type="ECO:0000256" key="1">
    <source>
        <dbReference type="ARBA" id="ARBA00000548"/>
    </source>
</evidence>
<dbReference type="Proteomes" id="UP000261380">
    <property type="component" value="Unplaced"/>
</dbReference>
<dbReference type="SUPFAM" id="SSF51445">
    <property type="entry name" value="(Trans)glycosidases"/>
    <property type="match status" value="1"/>
</dbReference>
<keyword evidence="9" id="KW-1015">Disulfide bond</keyword>
<protein>
    <recommendedName>
        <fullName evidence="5 14">Alpha-amylase</fullName>
        <ecNumber evidence="5 14">3.2.1.1</ecNumber>
    </recommendedName>
</protein>
<dbReference type="InterPro" id="IPR006048">
    <property type="entry name" value="A-amylase/branching_C"/>
</dbReference>
<evidence type="ECO:0000256" key="14">
    <source>
        <dbReference type="RuleBase" id="RU361134"/>
    </source>
</evidence>
<comment type="catalytic activity">
    <reaction evidence="1 14">
        <text>Endohydrolysis of (1-&gt;4)-alpha-D-glucosidic linkages in polysaccharides containing three or more (1-&gt;4)-alpha-linked D-glucose units.</text>
        <dbReference type="EC" id="3.2.1.1"/>
    </reaction>
</comment>
<evidence type="ECO:0000256" key="5">
    <source>
        <dbReference type="ARBA" id="ARBA00012595"/>
    </source>
</evidence>
<dbReference type="Gene3D" id="2.60.40.1180">
    <property type="entry name" value="Golgi alpha-mannosidase II"/>
    <property type="match status" value="1"/>
</dbReference>
<evidence type="ECO:0000256" key="12">
    <source>
        <dbReference type="ARBA" id="ARBA00023295"/>
    </source>
</evidence>
<dbReference type="CDD" id="cd11317">
    <property type="entry name" value="AmyAc_bac_euk_AmyA"/>
    <property type="match status" value="1"/>
</dbReference>
<sequence>MKFLILVALFGLSLAQHNPHLKSGRTAIVHLFEWRWADIAAECERYLGPNGFGGVQISPPNEHILVSSPWRPWWQRYQPIGYNLCSRSGNEAELGDMITRCNNVGVNIYVDAVINHMCGSGGGEGTHSSCGSWFSASKEDFPSVPYSYMDFNDNKCKTGSGEIENYSDPYQVRDCRLVGLLDLALEKEYVRGKVADFMNKLIDMGVAGFRVDASKHMWPGDVDSIYRRLNNLNTKWFPSGARAFIFQEVIDLGGEAISAQEYVHLGRVTEFKYGAKLGTVFRKWNGEKLSFTKNWGEGWGFMADGNALVFVDNHDNQRGHGAGGASIVTFWDARLHKMAVAYMLAHPYGQARVMSSYRWDRNIVNGQVFVCVDDYRIRMIGLALPVMVMDPPSLFQSTLTRPVETDGCVSIDGVRSSGNMVIFRNVVNGQPHANWWDNQSNQVAFGRGNRGFIVFNNDDWALDVTLNTGLPGGTYCDVISGEKQGSGCTGKQVQVGSDGRANFYISNTEEDPFIAIHADSKL</sequence>
<dbReference type="GeneTree" id="ENSGT00940000163518"/>
<dbReference type="InterPro" id="IPR006046">
    <property type="entry name" value="Alpha_amylase"/>
</dbReference>
<dbReference type="AlphaFoldDB" id="A0A3B5MWD7"/>
<keyword evidence="12 14" id="KW-0326">Glycosidase</keyword>
<evidence type="ECO:0000256" key="9">
    <source>
        <dbReference type="ARBA" id="ARBA00023157"/>
    </source>
</evidence>
<dbReference type="InterPro" id="IPR013780">
    <property type="entry name" value="Glyco_hydro_b"/>
</dbReference>
<dbReference type="InterPro" id="IPR017853">
    <property type="entry name" value="GH"/>
</dbReference>
<keyword evidence="10" id="KW-0868">Chloride</keyword>
<evidence type="ECO:0000259" key="17">
    <source>
        <dbReference type="SMART" id="SM00642"/>
    </source>
</evidence>
<dbReference type="PANTHER" id="PTHR43447">
    <property type="entry name" value="ALPHA-AMYLASE"/>
    <property type="match status" value="1"/>
</dbReference>
<accession>A0A3B5MWD7</accession>
<dbReference type="FunFam" id="3.20.20.80:FF:000056">
    <property type="entry name" value="Pancreatic alpha-amylase"/>
    <property type="match status" value="1"/>
</dbReference>
<keyword evidence="19" id="KW-1185">Reference proteome</keyword>
<reference evidence="18" key="1">
    <citation type="submission" date="2025-08" db="UniProtKB">
        <authorList>
            <consortium name="Ensembl"/>
        </authorList>
    </citation>
    <scope>IDENTIFICATION</scope>
</reference>
<keyword evidence="8" id="KW-0106">Calcium</keyword>
<dbReference type="InterPro" id="IPR006047">
    <property type="entry name" value="GH13_cat_dom"/>
</dbReference>
<evidence type="ECO:0000256" key="15">
    <source>
        <dbReference type="SAM" id="SignalP"/>
    </source>
</evidence>
<feature type="domain" description="Alpha-amylase C-terminal" evidence="16">
    <location>
        <begin position="433"/>
        <end position="521"/>
    </location>
</feature>
<keyword evidence="6" id="KW-0479">Metal-binding</keyword>
<dbReference type="GO" id="GO:0004556">
    <property type="term" value="F:alpha-amylase activity"/>
    <property type="evidence" value="ECO:0007669"/>
    <property type="project" value="UniProtKB-UniRule"/>
</dbReference>
<comment type="similarity">
    <text evidence="4 13">Belongs to the glycosyl hydrolase 13 family.</text>
</comment>
<keyword evidence="11 14" id="KW-0119">Carbohydrate metabolism</keyword>
<dbReference type="InterPro" id="IPR031319">
    <property type="entry name" value="A-amylase_C"/>
</dbReference>
<evidence type="ECO:0000256" key="2">
    <source>
        <dbReference type="ARBA" id="ARBA00001913"/>
    </source>
</evidence>
<dbReference type="Ensembl" id="ENSXCOT00000026032.1">
    <property type="protein sequence ID" value="ENSXCOP00000025722.1"/>
    <property type="gene ID" value="ENSXCOG00000019227.1"/>
</dbReference>
<dbReference type="Gene3D" id="3.20.20.80">
    <property type="entry name" value="Glycosidases"/>
    <property type="match status" value="1"/>
</dbReference>
<dbReference type="GO" id="GO:0046872">
    <property type="term" value="F:metal ion binding"/>
    <property type="evidence" value="ECO:0007669"/>
    <property type="project" value="UniProtKB-KW"/>
</dbReference>
<dbReference type="SUPFAM" id="SSF51011">
    <property type="entry name" value="Glycosyl hydrolase domain"/>
    <property type="match status" value="1"/>
</dbReference>
<dbReference type="SMART" id="SM00632">
    <property type="entry name" value="Aamy_C"/>
    <property type="match status" value="1"/>
</dbReference>
<evidence type="ECO:0000256" key="11">
    <source>
        <dbReference type="ARBA" id="ARBA00023277"/>
    </source>
</evidence>
<dbReference type="Pfam" id="PF02806">
    <property type="entry name" value="Alpha-amylase_C"/>
    <property type="match status" value="1"/>
</dbReference>
<reference evidence="18" key="2">
    <citation type="submission" date="2025-09" db="UniProtKB">
        <authorList>
            <consortium name="Ensembl"/>
        </authorList>
    </citation>
    <scope>IDENTIFICATION</scope>
</reference>
<evidence type="ECO:0000256" key="6">
    <source>
        <dbReference type="ARBA" id="ARBA00022723"/>
    </source>
</evidence>
<dbReference type="Pfam" id="PF00128">
    <property type="entry name" value="Alpha-amylase"/>
    <property type="match status" value="1"/>
</dbReference>
<evidence type="ECO:0000259" key="16">
    <source>
        <dbReference type="SMART" id="SM00632"/>
    </source>
</evidence>
<feature type="domain" description="Glycosyl hydrolase family 13 catalytic" evidence="17">
    <location>
        <begin position="26"/>
        <end position="383"/>
    </location>
</feature>
<evidence type="ECO:0000256" key="10">
    <source>
        <dbReference type="ARBA" id="ARBA00023214"/>
    </source>
</evidence>
<evidence type="ECO:0000313" key="19">
    <source>
        <dbReference type="Proteomes" id="UP000261380"/>
    </source>
</evidence>
<dbReference type="FunFam" id="2.60.40.1180:FF:000020">
    <property type="entry name" value="Pancreatic alpha-amylase"/>
    <property type="match status" value="1"/>
</dbReference>
<dbReference type="EC" id="3.2.1.1" evidence="5 14"/>
<evidence type="ECO:0000256" key="8">
    <source>
        <dbReference type="ARBA" id="ARBA00022837"/>
    </source>
</evidence>
<dbReference type="PRINTS" id="PR00110">
    <property type="entry name" value="ALPHAAMYLASE"/>
</dbReference>
<dbReference type="STRING" id="32473.ENSXCOP00000025722"/>
<dbReference type="GO" id="GO:0005975">
    <property type="term" value="P:carbohydrate metabolic process"/>
    <property type="evidence" value="ECO:0007669"/>
    <property type="project" value="InterPro"/>
</dbReference>
<feature type="signal peptide" evidence="15">
    <location>
        <begin position="1"/>
        <end position="15"/>
    </location>
</feature>
<evidence type="ECO:0000256" key="7">
    <source>
        <dbReference type="ARBA" id="ARBA00022801"/>
    </source>
</evidence>
<evidence type="ECO:0000313" key="18">
    <source>
        <dbReference type="Ensembl" id="ENSXCOP00000025722.1"/>
    </source>
</evidence>
<comment type="cofactor">
    <cofactor evidence="3">
        <name>chloride</name>
        <dbReference type="ChEBI" id="CHEBI:17996"/>
    </cofactor>
</comment>
<organism evidence="18 19">
    <name type="scientific">Xiphophorus couchianus</name>
    <name type="common">Monterrey platyfish</name>
    <dbReference type="NCBI Taxonomy" id="32473"/>
    <lineage>
        <taxon>Eukaryota</taxon>
        <taxon>Metazoa</taxon>
        <taxon>Chordata</taxon>
        <taxon>Craniata</taxon>
        <taxon>Vertebrata</taxon>
        <taxon>Euteleostomi</taxon>
        <taxon>Actinopterygii</taxon>
        <taxon>Neopterygii</taxon>
        <taxon>Teleostei</taxon>
        <taxon>Neoteleostei</taxon>
        <taxon>Acanthomorphata</taxon>
        <taxon>Ovalentaria</taxon>
        <taxon>Atherinomorphae</taxon>
        <taxon>Cyprinodontiformes</taxon>
        <taxon>Poeciliidae</taxon>
        <taxon>Poeciliinae</taxon>
        <taxon>Xiphophorus</taxon>
    </lineage>
</organism>